<keyword evidence="1" id="KW-0732">Signal</keyword>
<accession>A0ABW1ZDH6</accession>
<comment type="caution">
    <text evidence="2">The sequence shown here is derived from an EMBL/GenBank/DDBJ whole genome shotgun (WGS) entry which is preliminary data.</text>
</comment>
<evidence type="ECO:0000256" key="1">
    <source>
        <dbReference type="SAM" id="SignalP"/>
    </source>
</evidence>
<organism evidence="2 3">
    <name type="scientific">Granulicella cerasi</name>
    <dbReference type="NCBI Taxonomy" id="741063"/>
    <lineage>
        <taxon>Bacteria</taxon>
        <taxon>Pseudomonadati</taxon>
        <taxon>Acidobacteriota</taxon>
        <taxon>Terriglobia</taxon>
        <taxon>Terriglobales</taxon>
        <taxon>Acidobacteriaceae</taxon>
        <taxon>Granulicella</taxon>
    </lineage>
</organism>
<evidence type="ECO:0008006" key="4">
    <source>
        <dbReference type="Google" id="ProtNLM"/>
    </source>
</evidence>
<keyword evidence="3" id="KW-1185">Reference proteome</keyword>
<dbReference type="EMBL" id="JBHSWI010000001">
    <property type="protein sequence ID" value="MFC6646918.1"/>
    <property type="molecule type" value="Genomic_DNA"/>
</dbReference>
<evidence type="ECO:0000313" key="3">
    <source>
        <dbReference type="Proteomes" id="UP001596391"/>
    </source>
</evidence>
<dbReference type="RefSeq" id="WP_263371147.1">
    <property type="nucleotide sequence ID" value="NZ_JAGSYD010000002.1"/>
</dbReference>
<sequence>MPKYLLLSLALLGGTMPLHAQRTDVSVGGGFNNLSQGSAHGALVASGAIHFGDHLSVGAEYAYQSAGEAQNTEVLSGSSVISVDSKERLQNYGGVVRFGLLHHRPAQSYLLVAGGGLHVSDTVAAQYYYAGSTILSGANTTTANGGYFGAGAGANLPIRGGFGLRPEARYERQMLPGYDAGGYHFAASHANQLLVTLSLYKSFGGRQRN</sequence>
<dbReference type="Proteomes" id="UP001596391">
    <property type="component" value="Unassembled WGS sequence"/>
</dbReference>
<name>A0ABW1ZDH6_9BACT</name>
<proteinExistence type="predicted"/>
<evidence type="ECO:0000313" key="2">
    <source>
        <dbReference type="EMBL" id="MFC6646918.1"/>
    </source>
</evidence>
<protein>
    <recommendedName>
        <fullName evidence="4">Outer membrane protein beta-barrel domain-containing protein</fullName>
    </recommendedName>
</protein>
<reference evidence="3" key="1">
    <citation type="journal article" date="2019" name="Int. J. Syst. Evol. Microbiol.">
        <title>The Global Catalogue of Microorganisms (GCM) 10K type strain sequencing project: providing services to taxonomists for standard genome sequencing and annotation.</title>
        <authorList>
            <consortium name="The Broad Institute Genomics Platform"/>
            <consortium name="The Broad Institute Genome Sequencing Center for Infectious Disease"/>
            <person name="Wu L."/>
            <person name="Ma J."/>
        </authorList>
    </citation>
    <scope>NUCLEOTIDE SEQUENCE [LARGE SCALE GENOMIC DNA]</scope>
    <source>
        <strain evidence="3">CGMCC 1.16026</strain>
    </source>
</reference>
<gene>
    <name evidence="2" type="ORF">ACFQBQ_15295</name>
</gene>
<feature type="chain" id="PRO_5046164569" description="Outer membrane protein beta-barrel domain-containing protein" evidence="1">
    <location>
        <begin position="21"/>
        <end position="209"/>
    </location>
</feature>
<feature type="signal peptide" evidence="1">
    <location>
        <begin position="1"/>
        <end position="20"/>
    </location>
</feature>